<dbReference type="EMBL" id="JACJIA010000012">
    <property type="protein sequence ID" value="MBA8955593.1"/>
    <property type="molecule type" value="Genomic_DNA"/>
</dbReference>
<evidence type="ECO:0000313" key="4">
    <source>
        <dbReference type="Proteomes" id="UP000572680"/>
    </source>
</evidence>
<dbReference type="AlphaFoldDB" id="A0A7W3LWJ7"/>
<reference evidence="3 4" key="1">
    <citation type="submission" date="2020-08" db="EMBL/GenBank/DDBJ databases">
        <title>Genomic Encyclopedia of Type Strains, Phase IV (KMG-IV): sequencing the most valuable type-strain genomes for metagenomic binning, comparative biology and taxonomic classification.</title>
        <authorList>
            <person name="Goeker M."/>
        </authorList>
    </citation>
    <scope>NUCLEOTIDE SEQUENCE [LARGE SCALE GENOMIC DNA]</scope>
    <source>
        <strain evidence="3 4">DSM 44197</strain>
    </source>
</reference>
<keyword evidence="2" id="KW-0812">Transmembrane</keyword>
<keyword evidence="2" id="KW-1133">Transmembrane helix</keyword>
<sequence length="83" mass="8794">MFIAGPVLAESSPTGMNYWLWLAPIVVAAVIVTWIALTRHASRKRIHRGEPDPGSARGPVHGGVVEGDPGQRKAGRPGSTDRG</sequence>
<protein>
    <submittedName>
        <fullName evidence="3">Uncharacterized protein</fullName>
    </submittedName>
</protein>
<feature type="region of interest" description="Disordered" evidence="1">
    <location>
        <begin position="43"/>
        <end position="83"/>
    </location>
</feature>
<dbReference type="Proteomes" id="UP000572680">
    <property type="component" value="Unassembled WGS sequence"/>
</dbReference>
<keyword evidence="4" id="KW-1185">Reference proteome</keyword>
<organism evidence="3 4">
    <name type="scientific">Actinomadura namibiensis</name>
    <dbReference type="NCBI Taxonomy" id="182080"/>
    <lineage>
        <taxon>Bacteria</taxon>
        <taxon>Bacillati</taxon>
        <taxon>Actinomycetota</taxon>
        <taxon>Actinomycetes</taxon>
        <taxon>Streptosporangiales</taxon>
        <taxon>Thermomonosporaceae</taxon>
        <taxon>Actinomadura</taxon>
    </lineage>
</organism>
<evidence type="ECO:0000256" key="2">
    <source>
        <dbReference type="SAM" id="Phobius"/>
    </source>
</evidence>
<gene>
    <name evidence="3" type="ORF">HNR61_007269</name>
</gene>
<feature type="transmembrane region" description="Helical" evidence="2">
    <location>
        <begin position="18"/>
        <end position="37"/>
    </location>
</feature>
<evidence type="ECO:0000256" key="1">
    <source>
        <dbReference type="SAM" id="MobiDB-lite"/>
    </source>
</evidence>
<accession>A0A7W3LWJ7</accession>
<proteinExistence type="predicted"/>
<keyword evidence="2" id="KW-0472">Membrane</keyword>
<dbReference type="RefSeq" id="WP_182847575.1">
    <property type="nucleotide sequence ID" value="NZ_BAAALP010000058.1"/>
</dbReference>
<evidence type="ECO:0000313" key="3">
    <source>
        <dbReference type="EMBL" id="MBA8955593.1"/>
    </source>
</evidence>
<name>A0A7W3LWJ7_ACTNM</name>
<comment type="caution">
    <text evidence="3">The sequence shown here is derived from an EMBL/GenBank/DDBJ whole genome shotgun (WGS) entry which is preliminary data.</text>
</comment>